<dbReference type="GO" id="GO:0055129">
    <property type="term" value="P:L-proline biosynthetic process"/>
    <property type="evidence" value="ECO:0007669"/>
    <property type="project" value="UniProtKB-UniRule"/>
</dbReference>
<dbReference type="Proteomes" id="UP000199517">
    <property type="component" value="Unassembled WGS sequence"/>
</dbReference>
<dbReference type="GO" id="GO:0003723">
    <property type="term" value="F:RNA binding"/>
    <property type="evidence" value="ECO:0007669"/>
    <property type="project" value="InterPro"/>
</dbReference>
<evidence type="ECO:0000256" key="3">
    <source>
        <dbReference type="ARBA" id="ARBA00022650"/>
    </source>
</evidence>
<dbReference type="InterPro" id="IPR041739">
    <property type="entry name" value="G5K_ProB"/>
</dbReference>
<evidence type="ECO:0000256" key="5">
    <source>
        <dbReference type="ARBA" id="ARBA00022741"/>
    </source>
</evidence>
<dbReference type="PROSITE" id="PS00902">
    <property type="entry name" value="GLUTAMATE_5_KINASE"/>
    <property type="match status" value="1"/>
</dbReference>
<name>A0A1I1YWJ4_9BURK</name>
<dbReference type="FunFam" id="3.40.1160.10:FF:000018">
    <property type="entry name" value="Glutamate 5-kinase"/>
    <property type="match status" value="1"/>
</dbReference>
<feature type="binding site" evidence="8">
    <location>
        <begin position="178"/>
        <end position="179"/>
    </location>
    <ligand>
        <name>ATP</name>
        <dbReference type="ChEBI" id="CHEBI:30616"/>
    </ligand>
</feature>
<evidence type="ECO:0000313" key="11">
    <source>
        <dbReference type="Proteomes" id="UP000199517"/>
    </source>
</evidence>
<dbReference type="Pfam" id="PF01472">
    <property type="entry name" value="PUA"/>
    <property type="match status" value="1"/>
</dbReference>
<keyword evidence="7 8" id="KW-0067">ATP-binding</keyword>
<sequence>MANSILRDARRIVIKVGSSLVTNEGRGLDETAISEWSRQMAALVGGLAGPRREVIMVSSGAIAEGMKRLGWSTRPHEIHELQAAAAVGQMGLAQMYETKLREQGLGSAQVLLTHADLADRERYLNARSTLLTLLRLGVLPVINENDTVVTDEIKFGDNDTLGALVANLVEADALVILTDQKGLYTADPRRDPLAQFVHEAAAGDPSLEAMAGGVGTSIGRGGMITKIIAAKRAAGSGASTVIAWGREPDVLLRLTQGEAIGTLLVAQTAKKQARKQWMADHLQLRGAVTVDLGAAAKLREEGKSLLPIGMVAVEGEFSRGDVIAVRDAAGAEIARGLANYASAEARLLCRKPSAEFERLLGYSAEPEMVHRDNLVLSVI</sequence>
<dbReference type="GO" id="GO:0005829">
    <property type="term" value="C:cytosol"/>
    <property type="evidence" value="ECO:0007669"/>
    <property type="project" value="TreeGrafter"/>
</dbReference>
<keyword evidence="11" id="KW-1185">Reference proteome</keyword>
<reference evidence="11" key="1">
    <citation type="submission" date="2016-10" db="EMBL/GenBank/DDBJ databases">
        <authorList>
            <person name="Varghese N."/>
            <person name="Submissions S."/>
        </authorList>
    </citation>
    <scope>NUCLEOTIDE SEQUENCE [LARGE SCALE GENOMIC DNA]</scope>
    <source>
        <strain evidence="11">DSM 7481</strain>
    </source>
</reference>
<dbReference type="InterPro" id="IPR001048">
    <property type="entry name" value="Asp/Glu/Uridylate_kinase"/>
</dbReference>
<accession>A0A1I1YWJ4</accession>
<dbReference type="InterPro" id="IPR036974">
    <property type="entry name" value="PUA_sf"/>
</dbReference>
<dbReference type="OrthoDB" id="9804434at2"/>
<evidence type="ECO:0000256" key="2">
    <source>
        <dbReference type="ARBA" id="ARBA00022605"/>
    </source>
</evidence>
<dbReference type="NCBIfam" id="TIGR01027">
    <property type="entry name" value="proB"/>
    <property type="match status" value="1"/>
</dbReference>
<evidence type="ECO:0000256" key="8">
    <source>
        <dbReference type="HAMAP-Rule" id="MF_00456"/>
    </source>
</evidence>
<evidence type="ECO:0000256" key="1">
    <source>
        <dbReference type="ARBA" id="ARBA00022490"/>
    </source>
</evidence>
<dbReference type="AlphaFoldDB" id="A0A1I1YWJ4"/>
<evidence type="ECO:0000256" key="4">
    <source>
        <dbReference type="ARBA" id="ARBA00022679"/>
    </source>
</evidence>
<feature type="binding site" evidence="8">
    <location>
        <position position="146"/>
    </location>
    <ligand>
        <name>substrate</name>
    </ligand>
</feature>
<dbReference type="GO" id="GO:0004349">
    <property type="term" value="F:glutamate 5-kinase activity"/>
    <property type="evidence" value="ECO:0007669"/>
    <property type="project" value="UniProtKB-UniRule"/>
</dbReference>
<dbReference type="UniPathway" id="UPA00098">
    <property type="reaction ID" value="UER00359"/>
</dbReference>
<dbReference type="SUPFAM" id="SSF88697">
    <property type="entry name" value="PUA domain-like"/>
    <property type="match status" value="1"/>
</dbReference>
<dbReference type="GO" id="GO:0005524">
    <property type="term" value="F:ATP binding"/>
    <property type="evidence" value="ECO:0007669"/>
    <property type="project" value="UniProtKB-KW"/>
</dbReference>
<evidence type="ECO:0000256" key="6">
    <source>
        <dbReference type="ARBA" id="ARBA00022777"/>
    </source>
</evidence>
<dbReference type="CDD" id="cd04242">
    <property type="entry name" value="AAK_G5K_ProB"/>
    <property type="match status" value="1"/>
</dbReference>
<keyword evidence="2 8" id="KW-0028">Amino-acid biosynthesis</keyword>
<dbReference type="InterPro" id="IPR011529">
    <property type="entry name" value="Glu_5kinase"/>
</dbReference>
<dbReference type="HAMAP" id="MF_00456">
    <property type="entry name" value="ProB"/>
    <property type="match status" value="1"/>
</dbReference>
<feature type="binding site" evidence="8">
    <location>
        <position position="158"/>
    </location>
    <ligand>
        <name>substrate</name>
    </ligand>
</feature>
<dbReference type="Gene3D" id="3.40.1160.10">
    <property type="entry name" value="Acetylglutamate kinase-like"/>
    <property type="match status" value="2"/>
</dbReference>
<feature type="binding site" evidence="8">
    <location>
        <position position="59"/>
    </location>
    <ligand>
        <name>substrate</name>
    </ligand>
</feature>
<organism evidence="10 11">
    <name type="scientific">Paracidovorax konjaci</name>
    <dbReference type="NCBI Taxonomy" id="32040"/>
    <lineage>
        <taxon>Bacteria</taxon>
        <taxon>Pseudomonadati</taxon>
        <taxon>Pseudomonadota</taxon>
        <taxon>Betaproteobacteria</taxon>
        <taxon>Burkholderiales</taxon>
        <taxon>Comamonadaceae</taxon>
        <taxon>Paracidovorax</taxon>
    </lineage>
</organism>
<evidence type="ECO:0000259" key="9">
    <source>
        <dbReference type="SMART" id="SM00359"/>
    </source>
</evidence>
<dbReference type="PANTHER" id="PTHR43654:SF1">
    <property type="entry name" value="ISOPENTENYL PHOSPHATE KINASE"/>
    <property type="match status" value="1"/>
</dbReference>
<feature type="binding site" evidence="8">
    <location>
        <position position="15"/>
    </location>
    <ligand>
        <name>ATP</name>
        <dbReference type="ChEBI" id="CHEBI:30616"/>
    </ligand>
</feature>
<comment type="catalytic activity">
    <reaction evidence="8">
        <text>L-glutamate + ATP = L-glutamyl 5-phosphate + ADP</text>
        <dbReference type="Rhea" id="RHEA:14877"/>
        <dbReference type="ChEBI" id="CHEBI:29985"/>
        <dbReference type="ChEBI" id="CHEBI:30616"/>
        <dbReference type="ChEBI" id="CHEBI:58274"/>
        <dbReference type="ChEBI" id="CHEBI:456216"/>
        <dbReference type="EC" id="2.7.2.11"/>
    </reaction>
</comment>
<comment type="caution">
    <text evidence="8">Lacks conserved residue(s) required for the propagation of feature annotation.</text>
</comment>
<dbReference type="InterPro" id="IPR001057">
    <property type="entry name" value="Glu/AcGlu_kinase"/>
</dbReference>
<dbReference type="InterPro" id="IPR015947">
    <property type="entry name" value="PUA-like_sf"/>
</dbReference>
<dbReference type="Gene3D" id="2.30.130.10">
    <property type="entry name" value="PUA domain"/>
    <property type="match status" value="1"/>
</dbReference>
<dbReference type="CDD" id="cd21157">
    <property type="entry name" value="PUA_G5K"/>
    <property type="match status" value="1"/>
</dbReference>
<dbReference type="PROSITE" id="PS50890">
    <property type="entry name" value="PUA"/>
    <property type="match status" value="1"/>
</dbReference>
<keyword evidence="5 8" id="KW-0547">Nucleotide-binding</keyword>
<dbReference type="SMART" id="SM00359">
    <property type="entry name" value="PUA"/>
    <property type="match status" value="1"/>
</dbReference>
<keyword evidence="1 8" id="KW-0963">Cytoplasm</keyword>
<comment type="similarity">
    <text evidence="8">Belongs to the glutamate 5-kinase family.</text>
</comment>
<dbReference type="EC" id="2.7.2.11" evidence="8"/>
<protein>
    <recommendedName>
        <fullName evidence="8">Glutamate 5-kinase</fullName>
        <ecNumber evidence="8">2.7.2.11</ecNumber>
    </recommendedName>
    <alternativeName>
        <fullName evidence="8">Gamma-glutamyl kinase</fullName>
        <shortName evidence="8">GK</shortName>
    </alternativeName>
</protein>
<dbReference type="PIRSF" id="PIRSF000729">
    <property type="entry name" value="GK"/>
    <property type="match status" value="1"/>
</dbReference>
<dbReference type="PANTHER" id="PTHR43654">
    <property type="entry name" value="GLUTAMATE 5-KINASE"/>
    <property type="match status" value="1"/>
</dbReference>
<dbReference type="EMBL" id="FOMQ01000021">
    <property type="protein sequence ID" value="SFE23936.1"/>
    <property type="molecule type" value="Genomic_DNA"/>
</dbReference>
<dbReference type="RefSeq" id="WP_092957187.1">
    <property type="nucleotide sequence ID" value="NZ_FOMQ01000021.1"/>
</dbReference>
<feature type="domain" description="PUA" evidence="9">
    <location>
        <begin position="286"/>
        <end position="369"/>
    </location>
</feature>
<dbReference type="InterPro" id="IPR002478">
    <property type="entry name" value="PUA"/>
</dbReference>
<gene>
    <name evidence="8" type="primary">proB</name>
    <name evidence="10" type="ORF">SAMN04489710_1218</name>
</gene>
<dbReference type="PRINTS" id="PR00474">
    <property type="entry name" value="GLU5KINASE"/>
</dbReference>
<dbReference type="InterPro" id="IPR005715">
    <property type="entry name" value="Glu_5kinase/COase_Synthase"/>
</dbReference>
<dbReference type="SUPFAM" id="SSF53633">
    <property type="entry name" value="Carbamate kinase-like"/>
    <property type="match status" value="1"/>
</dbReference>
<keyword evidence="4 8" id="KW-0808">Transferase</keyword>
<keyword evidence="6 8" id="KW-0418">Kinase</keyword>
<comment type="pathway">
    <text evidence="8">Amino-acid biosynthesis; L-proline biosynthesis; L-glutamate 5-semialdehyde from L-glutamate: step 1/2.</text>
</comment>
<dbReference type="InterPro" id="IPR036393">
    <property type="entry name" value="AceGlu_kinase-like_sf"/>
</dbReference>
<proteinExistence type="inferred from homology"/>
<comment type="function">
    <text evidence="8">Catalyzes the transfer of a phosphate group to glutamate to form L-glutamate 5-phosphate.</text>
</comment>
<dbReference type="Pfam" id="PF00696">
    <property type="entry name" value="AA_kinase"/>
    <property type="match status" value="1"/>
</dbReference>
<dbReference type="STRING" id="32040.SAMN04489710_1218"/>
<evidence type="ECO:0000256" key="7">
    <source>
        <dbReference type="ARBA" id="ARBA00022840"/>
    </source>
</evidence>
<evidence type="ECO:0000313" key="10">
    <source>
        <dbReference type="EMBL" id="SFE23936.1"/>
    </source>
</evidence>
<comment type="subcellular location">
    <subcellularLocation>
        <location evidence="8">Cytoplasm</location>
    </subcellularLocation>
</comment>
<dbReference type="InterPro" id="IPR019797">
    <property type="entry name" value="Glutamate_5-kinase_CS"/>
</dbReference>
<keyword evidence="3 8" id="KW-0641">Proline biosynthesis</keyword>